<accession>A0A1A0HDD7</accession>
<organism evidence="2 3">
    <name type="scientific">Metschnikowia bicuspidata var. bicuspidata NRRL YB-4993</name>
    <dbReference type="NCBI Taxonomy" id="869754"/>
    <lineage>
        <taxon>Eukaryota</taxon>
        <taxon>Fungi</taxon>
        <taxon>Dikarya</taxon>
        <taxon>Ascomycota</taxon>
        <taxon>Saccharomycotina</taxon>
        <taxon>Pichiomycetes</taxon>
        <taxon>Metschnikowiaceae</taxon>
        <taxon>Metschnikowia</taxon>
    </lineage>
</organism>
<proteinExistence type="predicted"/>
<feature type="signal peptide" evidence="1">
    <location>
        <begin position="1"/>
        <end position="21"/>
    </location>
</feature>
<keyword evidence="1" id="KW-0732">Signal</keyword>
<evidence type="ECO:0000313" key="3">
    <source>
        <dbReference type="Proteomes" id="UP000092555"/>
    </source>
</evidence>
<dbReference type="PROSITE" id="PS51257">
    <property type="entry name" value="PROKAR_LIPOPROTEIN"/>
    <property type="match status" value="1"/>
</dbReference>
<keyword evidence="3" id="KW-1185">Reference proteome</keyword>
<dbReference type="RefSeq" id="XP_018712439.1">
    <property type="nucleotide sequence ID" value="XM_018854489.1"/>
</dbReference>
<evidence type="ECO:0000256" key="1">
    <source>
        <dbReference type="SAM" id="SignalP"/>
    </source>
</evidence>
<dbReference type="AlphaFoldDB" id="A0A1A0HDD7"/>
<dbReference type="EMBL" id="LXTC01000002">
    <property type="protein sequence ID" value="OBA21943.1"/>
    <property type="molecule type" value="Genomic_DNA"/>
</dbReference>
<sequence>MVHRLWNKVSGFLFLFFFVSGCTKIAKPVSLGERAACRAGAEMWSRVRARECPPAPELVIETNAEGDTESSRDQHTSDLRLRPLMVCQISISLHDSMIGRHKKKVNHLKENPELNLEMAFCSQQNFDVGYPPGPSLEKTTMNFR</sequence>
<dbReference type="Proteomes" id="UP000092555">
    <property type="component" value="Unassembled WGS sequence"/>
</dbReference>
<gene>
    <name evidence="2" type="ORF">METBIDRAFT_142442</name>
</gene>
<protein>
    <submittedName>
        <fullName evidence="2">Uncharacterized protein</fullName>
    </submittedName>
</protein>
<comment type="caution">
    <text evidence="2">The sequence shown here is derived from an EMBL/GenBank/DDBJ whole genome shotgun (WGS) entry which is preliminary data.</text>
</comment>
<name>A0A1A0HDD7_9ASCO</name>
<dbReference type="GeneID" id="30027465"/>
<evidence type="ECO:0000313" key="2">
    <source>
        <dbReference type="EMBL" id="OBA21943.1"/>
    </source>
</evidence>
<reference evidence="2 3" key="1">
    <citation type="submission" date="2016-05" db="EMBL/GenBank/DDBJ databases">
        <title>Comparative genomics of biotechnologically important yeasts.</title>
        <authorList>
            <consortium name="DOE Joint Genome Institute"/>
            <person name="Riley R."/>
            <person name="Haridas S."/>
            <person name="Wolfe K.H."/>
            <person name="Lopes M.R."/>
            <person name="Hittinger C.T."/>
            <person name="Goker M."/>
            <person name="Salamov A."/>
            <person name="Wisecaver J."/>
            <person name="Long T.M."/>
            <person name="Aerts A.L."/>
            <person name="Barry K."/>
            <person name="Choi C."/>
            <person name="Clum A."/>
            <person name="Coughlan A.Y."/>
            <person name="Deshpande S."/>
            <person name="Douglass A.P."/>
            <person name="Hanson S.J."/>
            <person name="Klenk H.-P."/>
            <person name="LaButti K."/>
            <person name="Lapidus A."/>
            <person name="Lindquist E."/>
            <person name="Lipzen A."/>
            <person name="Meier-kolthoff J.P."/>
            <person name="Ohm R.A."/>
            <person name="Otillar R.P."/>
            <person name="Pangilinan J."/>
            <person name="Peng Y."/>
            <person name="Rokas A."/>
            <person name="Rosa C.A."/>
            <person name="Scheuner C."/>
            <person name="Sibirny A.A."/>
            <person name="Slot J.C."/>
            <person name="Stielow J.B."/>
            <person name="Sun H."/>
            <person name="Kurtzman C.P."/>
            <person name="Blackwell M."/>
            <person name="Grigoriev I.V."/>
            <person name="Jeffries T.W."/>
        </authorList>
    </citation>
    <scope>NUCLEOTIDE SEQUENCE [LARGE SCALE GENOMIC DNA]</scope>
    <source>
        <strain evidence="2 3">NRRL YB-4993</strain>
    </source>
</reference>
<feature type="chain" id="PRO_5008291910" evidence="1">
    <location>
        <begin position="22"/>
        <end position="144"/>
    </location>
</feature>